<comment type="caution">
    <text evidence="2">The sequence shown here is derived from an EMBL/GenBank/DDBJ whole genome shotgun (WGS) entry which is preliminary data.</text>
</comment>
<proteinExistence type="predicted"/>
<dbReference type="Proteomes" id="UP000315440">
    <property type="component" value="Unassembled WGS sequence"/>
</dbReference>
<gene>
    <name evidence="2" type="ORF">Mal64_31210</name>
</gene>
<feature type="region of interest" description="Disordered" evidence="1">
    <location>
        <begin position="16"/>
        <end position="43"/>
    </location>
</feature>
<sequence length="72" mass="7796">MCSNVLTTLTMIENARERAQPLGQTESEQDHPTVRRARTGGANERCCSSGTCLQPVSCLPVQAETFSDLALN</sequence>
<dbReference type="EMBL" id="SJPQ01000003">
    <property type="protein sequence ID" value="TWT87579.1"/>
    <property type="molecule type" value="Genomic_DNA"/>
</dbReference>
<protein>
    <submittedName>
        <fullName evidence="2">Uncharacterized protein</fullName>
    </submittedName>
</protein>
<reference evidence="2 3" key="1">
    <citation type="submission" date="2019-02" db="EMBL/GenBank/DDBJ databases">
        <title>Deep-cultivation of Planctomycetes and their phenomic and genomic characterization uncovers novel biology.</title>
        <authorList>
            <person name="Wiegand S."/>
            <person name="Jogler M."/>
            <person name="Boedeker C."/>
            <person name="Pinto D."/>
            <person name="Vollmers J."/>
            <person name="Rivas-Marin E."/>
            <person name="Kohn T."/>
            <person name="Peeters S.H."/>
            <person name="Heuer A."/>
            <person name="Rast P."/>
            <person name="Oberbeckmann S."/>
            <person name="Bunk B."/>
            <person name="Jeske O."/>
            <person name="Meyerdierks A."/>
            <person name="Storesund J.E."/>
            <person name="Kallscheuer N."/>
            <person name="Luecker S."/>
            <person name="Lage O.M."/>
            <person name="Pohl T."/>
            <person name="Merkel B.J."/>
            <person name="Hornburger P."/>
            <person name="Mueller R.-W."/>
            <person name="Bruemmer F."/>
            <person name="Labrenz M."/>
            <person name="Spormann A.M."/>
            <person name="Op Den Camp H."/>
            <person name="Overmann J."/>
            <person name="Amann R."/>
            <person name="Jetten M.S.M."/>
            <person name="Mascher T."/>
            <person name="Medema M.H."/>
            <person name="Devos D.P."/>
            <person name="Kaster A.-K."/>
            <person name="Ovreas L."/>
            <person name="Rohde M."/>
            <person name="Galperin M.Y."/>
            <person name="Jogler C."/>
        </authorList>
    </citation>
    <scope>NUCLEOTIDE SEQUENCE [LARGE SCALE GENOMIC DNA]</scope>
    <source>
        <strain evidence="2 3">Mal64</strain>
    </source>
</reference>
<keyword evidence="3" id="KW-1185">Reference proteome</keyword>
<accession>A0A5C5ZJM7</accession>
<name>A0A5C5ZJM7_9BACT</name>
<evidence type="ECO:0000313" key="2">
    <source>
        <dbReference type="EMBL" id="TWT87579.1"/>
    </source>
</evidence>
<evidence type="ECO:0000313" key="3">
    <source>
        <dbReference type="Proteomes" id="UP000315440"/>
    </source>
</evidence>
<dbReference type="AlphaFoldDB" id="A0A5C5ZJM7"/>
<evidence type="ECO:0000256" key="1">
    <source>
        <dbReference type="SAM" id="MobiDB-lite"/>
    </source>
</evidence>
<organism evidence="2 3">
    <name type="scientific">Pseudobythopirellula maris</name>
    <dbReference type="NCBI Taxonomy" id="2527991"/>
    <lineage>
        <taxon>Bacteria</taxon>
        <taxon>Pseudomonadati</taxon>
        <taxon>Planctomycetota</taxon>
        <taxon>Planctomycetia</taxon>
        <taxon>Pirellulales</taxon>
        <taxon>Lacipirellulaceae</taxon>
        <taxon>Pseudobythopirellula</taxon>
    </lineage>
</organism>